<dbReference type="AlphaFoldDB" id="A0A1C3JZ04"/>
<dbReference type="Gene3D" id="3.90.76.10">
    <property type="entry name" value="Dipeptide-binding Protein, Domain 1"/>
    <property type="match status" value="1"/>
</dbReference>
<protein>
    <submittedName>
        <fullName evidence="5">Dipeptide-binding ABC transporter, periplasmic substrate-binding component (TC 3.A.1.5.2) Putative hemin-binding lipoprotein</fullName>
    </submittedName>
</protein>
<proteinExistence type="inferred from homology"/>
<dbReference type="KEGG" id="odi:ODI_R4059"/>
<dbReference type="RefSeq" id="WP_098020954.1">
    <property type="nucleotide sequence ID" value="NZ_LT907988.1"/>
</dbReference>
<dbReference type="GO" id="GO:0030288">
    <property type="term" value="C:outer membrane-bounded periplasmic space"/>
    <property type="evidence" value="ECO:0007669"/>
    <property type="project" value="UniProtKB-ARBA"/>
</dbReference>
<dbReference type="Gene3D" id="3.10.105.10">
    <property type="entry name" value="Dipeptide-binding Protein, Domain 3"/>
    <property type="match status" value="1"/>
</dbReference>
<keyword evidence="5" id="KW-0449">Lipoprotein</keyword>
<dbReference type="InterPro" id="IPR000914">
    <property type="entry name" value="SBP_5_dom"/>
</dbReference>
<feature type="chain" id="PRO_5015062413" evidence="3">
    <location>
        <begin position="33"/>
        <end position="532"/>
    </location>
</feature>
<dbReference type="Pfam" id="PF00496">
    <property type="entry name" value="SBP_bac_5"/>
    <property type="match status" value="1"/>
</dbReference>
<dbReference type="Proteomes" id="UP000078558">
    <property type="component" value="Chromosome I"/>
</dbReference>
<dbReference type="PIRSF" id="PIRSF002741">
    <property type="entry name" value="MppA"/>
    <property type="match status" value="1"/>
</dbReference>
<dbReference type="Gene3D" id="3.40.190.10">
    <property type="entry name" value="Periplasmic binding protein-like II"/>
    <property type="match status" value="1"/>
</dbReference>
<evidence type="ECO:0000256" key="3">
    <source>
        <dbReference type="SAM" id="SignalP"/>
    </source>
</evidence>
<dbReference type="STRING" id="1851544.ODI_03106"/>
<keyword evidence="2 3" id="KW-0732">Signal</keyword>
<evidence type="ECO:0000313" key="7">
    <source>
        <dbReference type="Proteomes" id="UP000078558"/>
    </source>
</evidence>
<dbReference type="EMBL" id="FLRC01000009">
    <property type="protein sequence ID" value="SBT24480.1"/>
    <property type="molecule type" value="Genomic_DNA"/>
</dbReference>
<dbReference type="PANTHER" id="PTHR30290:SF38">
    <property type="entry name" value="D,D-DIPEPTIDE-BINDING PERIPLASMIC PROTEIN DDPA-RELATED"/>
    <property type="match status" value="1"/>
</dbReference>
<dbReference type="GO" id="GO:0043190">
    <property type="term" value="C:ATP-binding cassette (ABC) transporter complex"/>
    <property type="evidence" value="ECO:0007669"/>
    <property type="project" value="InterPro"/>
</dbReference>
<dbReference type="PANTHER" id="PTHR30290">
    <property type="entry name" value="PERIPLASMIC BINDING COMPONENT OF ABC TRANSPORTER"/>
    <property type="match status" value="1"/>
</dbReference>
<keyword evidence="7" id="KW-1185">Reference proteome</keyword>
<reference evidence="6 7" key="2">
    <citation type="submission" date="2017-08" db="EMBL/GenBank/DDBJ databases">
        <authorList>
            <person name="de Groot N.N."/>
        </authorList>
    </citation>
    <scope>NUCLEOTIDE SEQUENCE [LARGE SCALE GENOMIC DNA]</scope>
    <source>
        <strain evidence="6">Orrdi1</strain>
    </source>
</reference>
<feature type="domain" description="Solute-binding protein family 5" evidence="4">
    <location>
        <begin position="76"/>
        <end position="428"/>
    </location>
</feature>
<comment type="similarity">
    <text evidence="1">Belongs to the bacterial solute-binding protein 5 family.</text>
</comment>
<gene>
    <name evidence="5" type="ORF">ODI_03106</name>
    <name evidence="6" type="ORF">ODI_R4059</name>
</gene>
<accession>A0A1C3JZ04</accession>
<dbReference type="InterPro" id="IPR039424">
    <property type="entry name" value="SBP_5"/>
</dbReference>
<dbReference type="GO" id="GO:0015833">
    <property type="term" value="P:peptide transport"/>
    <property type="evidence" value="ECO:0007669"/>
    <property type="project" value="TreeGrafter"/>
</dbReference>
<dbReference type="SUPFAM" id="SSF53850">
    <property type="entry name" value="Periplasmic binding protein-like II"/>
    <property type="match status" value="1"/>
</dbReference>
<sequence length="532" mass="58586">MSKPYRRFALHRPLLAASVAGMLLGAASFAQAQTVTAVMHSSLRVLDPIMTTAHITRNHGYMIYDTLLATDAQNRVQPQMADKWEVSADGKSYTFTLREGLTWHDGKPVTAEDCVASIKRWAEQDKMGQMMSAMMAEMKVVDEHSFVMTFKEPTDFALRALAKPSGVAPFMMPKRVAETPSNQPIKEFVGSGPFKMVVPEFKPGLQVVYEKNADYKPRQEPASALSGGKVVKVDRVRWVSMPDAMTSVNALISGEIDYLEQMPYDLLPLVKSQSDISLTVFDPQGYQTVMRMNHLNPPFDNKLVRQAAMYAVDQTNVLQALVGNPEYYRNCAALFGCGLTYDSQAGADVSVRGNVEKAKALLKEAGYKNEPVVILQPTDAPSVSPQPVVIGQALRAAGFNVQMQAMDWQTLVTRRASQASLAEGGWNIFATNNVMAEALDPLRAFGVAANGKQAWFGWPDVPKIEELRKEFAMTTDLARQKQLANDIQALVIEEGVLLPMGQYTVPAAIRKTISTPIEAPIPVFWGMTKTGK</sequence>
<dbReference type="CDD" id="cd08502">
    <property type="entry name" value="PBP2_NikA_DppA_OppA_like_16"/>
    <property type="match status" value="1"/>
</dbReference>
<organism evidence="5 7">
    <name type="scientific">Orrella dioscoreae</name>
    <dbReference type="NCBI Taxonomy" id="1851544"/>
    <lineage>
        <taxon>Bacteria</taxon>
        <taxon>Pseudomonadati</taxon>
        <taxon>Pseudomonadota</taxon>
        <taxon>Betaproteobacteria</taxon>
        <taxon>Burkholderiales</taxon>
        <taxon>Alcaligenaceae</taxon>
        <taxon>Orrella</taxon>
    </lineage>
</organism>
<name>A0A1C3JZ04_9BURK</name>
<dbReference type="GO" id="GO:1904680">
    <property type="term" value="F:peptide transmembrane transporter activity"/>
    <property type="evidence" value="ECO:0007669"/>
    <property type="project" value="TreeGrafter"/>
</dbReference>
<evidence type="ECO:0000313" key="5">
    <source>
        <dbReference type="EMBL" id="SBT24480.1"/>
    </source>
</evidence>
<evidence type="ECO:0000256" key="1">
    <source>
        <dbReference type="ARBA" id="ARBA00005695"/>
    </source>
</evidence>
<dbReference type="EMBL" id="LT907988">
    <property type="protein sequence ID" value="SOE52294.1"/>
    <property type="molecule type" value="Genomic_DNA"/>
</dbReference>
<evidence type="ECO:0000313" key="6">
    <source>
        <dbReference type="EMBL" id="SOE52294.1"/>
    </source>
</evidence>
<feature type="signal peptide" evidence="3">
    <location>
        <begin position="1"/>
        <end position="32"/>
    </location>
</feature>
<evidence type="ECO:0000259" key="4">
    <source>
        <dbReference type="Pfam" id="PF00496"/>
    </source>
</evidence>
<dbReference type="InterPro" id="IPR030678">
    <property type="entry name" value="Peptide/Ni-bd"/>
</dbReference>
<reference evidence="5 7" key="1">
    <citation type="submission" date="2016-06" db="EMBL/GenBank/DDBJ databases">
        <authorList>
            <person name="Kjaerup R.B."/>
            <person name="Dalgaard T.S."/>
            <person name="Juul-Madsen H.R."/>
        </authorList>
    </citation>
    <scope>NUCLEOTIDE SEQUENCE [LARGE SCALE GENOMIC DNA]</scope>
    <source>
        <strain evidence="5">Orrdi1</strain>
    </source>
</reference>
<evidence type="ECO:0000256" key="2">
    <source>
        <dbReference type="ARBA" id="ARBA00022729"/>
    </source>
</evidence>
<dbReference type="OrthoDB" id="9801799at2"/>